<reference evidence="2" key="1">
    <citation type="submission" date="2023-06" db="EMBL/GenBank/DDBJ databases">
        <title>Genome-scale phylogeny and comparative genomics of the fungal order Sordariales.</title>
        <authorList>
            <consortium name="Lawrence Berkeley National Laboratory"/>
            <person name="Hensen N."/>
            <person name="Bonometti L."/>
            <person name="Westerberg I."/>
            <person name="Brannstrom I.O."/>
            <person name="Guillou S."/>
            <person name="Cros-Aarteil S."/>
            <person name="Calhoun S."/>
            <person name="Haridas S."/>
            <person name="Kuo A."/>
            <person name="Mondo S."/>
            <person name="Pangilinan J."/>
            <person name="Riley R."/>
            <person name="Labutti K."/>
            <person name="Andreopoulos B."/>
            <person name="Lipzen A."/>
            <person name="Chen C."/>
            <person name="Yanf M."/>
            <person name="Daum C."/>
            <person name="Ng V."/>
            <person name="Clum A."/>
            <person name="Steindorff A."/>
            <person name="Ohm R."/>
            <person name="Martin F."/>
            <person name="Silar P."/>
            <person name="Natvig D."/>
            <person name="Lalanne C."/>
            <person name="Gautier V."/>
            <person name="Ament-Velasquez S.L."/>
            <person name="Kruys A."/>
            <person name="Hutchinson M.I."/>
            <person name="Powell A.J."/>
            <person name="Barry K."/>
            <person name="Miller A.N."/>
            <person name="Grigoriev I.V."/>
            <person name="Debuchy R."/>
            <person name="Gladieux P."/>
            <person name="Thoren M.H."/>
            <person name="Johannesson H."/>
        </authorList>
    </citation>
    <scope>NUCLEOTIDE SEQUENCE</scope>
    <source>
        <strain evidence="2">CBS 606.72</strain>
    </source>
</reference>
<proteinExistence type="predicted"/>
<evidence type="ECO:0000256" key="1">
    <source>
        <dbReference type="SAM" id="MobiDB-lite"/>
    </source>
</evidence>
<keyword evidence="3" id="KW-1185">Reference proteome</keyword>
<feature type="compositionally biased region" description="Low complexity" evidence="1">
    <location>
        <begin position="971"/>
        <end position="991"/>
    </location>
</feature>
<evidence type="ECO:0000313" key="3">
    <source>
        <dbReference type="Proteomes" id="UP001175000"/>
    </source>
</evidence>
<comment type="caution">
    <text evidence="2">The sequence shown here is derived from an EMBL/GenBank/DDBJ whole genome shotgun (WGS) entry which is preliminary data.</text>
</comment>
<dbReference type="Proteomes" id="UP001175000">
    <property type="component" value="Unassembled WGS sequence"/>
</dbReference>
<evidence type="ECO:0000313" key="2">
    <source>
        <dbReference type="EMBL" id="KAK0631227.1"/>
    </source>
</evidence>
<evidence type="ECO:0008006" key="4">
    <source>
        <dbReference type="Google" id="ProtNLM"/>
    </source>
</evidence>
<sequence length="1273" mass="143437">MEPLGSIAAAIGLADAGLRTLVGIYSIAMDLKDVPKRLRDIHHDLQNFHGFVSEVQRNASQVFAKATPTQLERSEKTLKTIAASAGELTRTLESTLLSLTDSRTQRVWRALVSVSKQKDMLAECERLVRLKQDLQLELQVIGITLAESTGQSLQGVAMSVSLSQLQVNALHPKVDTIHDSVSETVTTVKEIADKMEPLAASLNRVEESSDRIEALAHSLHQLLLSGGSGASLQVATRVEQREAAAACYRKLAEYPTDLQSAADRLSRMETSPFVAAPPRRASPPLGMECCCQTRRDTSFRRIGPVTTRYSSVAFHASTCPLSWSKNSRRDYMICLNMKPFMNRAIQLFHSSIQRRGTWETSRVLRPYRIVSRRDSPAFQLFEELCAAHVKCGTYETILQLARKYDVDMATCFVRSGSSTQITESYSTSTLQYRRSFVDELGTEFVSHWLGSLQKRLHELFTSGAAEPKDTDEFGNTLLHEVVFSWSLISDYGHIFKDQFHELSGYLYDMGADPGAICPIRRDAAWIDNHFTVIFHTSVDGFRPHKNPTVSDLAFYQLLRPEPSKERVPTVEDRCPFPFRIIPSVEMDFYNLGGYAYGRDSNVDFRSRLLAHALRSWNYYNFFVDAGLTPLHEAILSRNTAKVALSIRRFPPADEGSWECELSIVECAIGWPEGLSMLCNAGYSVKLAFEVVILRNDVSSAEVMIESDFPITKHHLRSISKKHNPLGMTELHKRLIDWTVSTLTTRRMELQRLATTKLPARILTELGLVVTRPPDSIAARLVEELESIGISIPSILHATTAPVFHCFSAFTGGSGRLYRLLYGAGFNEIDAWDRSGKTPLDIALGHLFTNRTHHWPLSACKYIVRMIRHGACVTRALHLGGTRVRPLFALACLYSTNYNDKRRWTQWNWGDDEDFLEMLEALKTVGKPGNQYIENVQVRDLLWDLGLKSDGSPIGSSSASYASSYTSRGASAPTVLGESKSSETSFTSGSPPDSDEESGSDATFDPNTSGLRSRFQRAPRGLISVVARRDRNLEDDCECYCSTNGCLPIHMISVLGGYSTIKTWARIQDDVFDWIDDCDASFDQARKYVAAACRLEVFSRLGMAHTCCRMNALFQCSHQSEETKMELREEDSDFNDQLELIMVAFNALLARHKHWPAASIWAQWWRKLDPMLPPLLPWERGLQYCSLPTSGDDLSRLLDLREMRHAVALRRMGYPKNADFLDVIKDHLPGLLNACSEEPTAIRIRRYVIEERVGTWKGRDIRLKTRRIRRRRSF</sequence>
<dbReference type="AlphaFoldDB" id="A0AA39XD74"/>
<protein>
    <recommendedName>
        <fullName evidence="4">Fungal N-terminal domain-containing protein</fullName>
    </recommendedName>
</protein>
<dbReference type="EMBL" id="JAULSU010000001">
    <property type="protein sequence ID" value="KAK0631227.1"/>
    <property type="molecule type" value="Genomic_DNA"/>
</dbReference>
<feature type="region of interest" description="Disordered" evidence="1">
    <location>
        <begin position="971"/>
        <end position="1011"/>
    </location>
</feature>
<name>A0AA39XD74_9PEZI</name>
<gene>
    <name evidence="2" type="ORF">B0T14DRAFT_207</name>
</gene>
<organism evidence="2 3">
    <name type="scientific">Immersiella caudata</name>
    <dbReference type="NCBI Taxonomy" id="314043"/>
    <lineage>
        <taxon>Eukaryota</taxon>
        <taxon>Fungi</taxon>
        <taxon>Dikarya</taxon>
        <taxon>Ascomycota</taxon>
        <taxon>Pezizomycotina</taxon>
        <taxon>Sordariomycetes</taxon>
        <taxon>Sordariomycetidae</taxon>
        <taxon>Sordariales</taxon>
        <taxon>Lasiosphaeriaceae</taxon>
        <taxon>Immersiella</taxon>
    </lineage>
</organism>
<accession>A0AA39XD74</accession>